<dbReference type="Proteomes" id="UP000663834">
    <property type="component" value="Unassembled WGS sequence"/>
</dbReference>
<proteinExistence type="predicted"/>
<gene>
    <name evidence="2" type="ORF">KQP761_LOCUS1895</name>
    <name evidence="3" type="ORF">MBJ925_LOCUS37620</name>
</gene>
<protein>
    <submittedName>
        <fullName evidence="2">Uncharacterized protein</fullName>
    </submittedName>
</protein>
<dbReference type="Proteomes" id="UP000663824">
    <property type="component" value="Unassembled WGS sequence"/>
</dbReference>
<dbReference type="EMBL" id="CAJNRE010020893">
    <property type="protein sequence ID" value="CAF2246195.1"/>
    <property type="molecule type" value="Genomic_DNA"/>
</dbReference>
<feature type="compositionally biased region" description="Polar residues" evidence="1">
    <location>
        <begin position="522"/>
        <end position="541"/>
    </location>
</feature>
<dbReference type="AlphaFoldDB" id="A0A814ZF75"/>
<name>A0A814ZF75_9BILA</name>
<organism evidence="2 4">
    <name type="scientific">Rotaria magnacalcarata</name>
    <dbReference type="NCBI Taxonomy" id="392030"/>
    <lineage>
        <taxon>Eukaryota</taxon>
        <taxon>Metazoa</taxon>
        <taxon>Spiralia</taxon>
        <taxon>Gnathifera</taxon>
        <taxon>Rotifera</taxon>
        <taxon>Eurotatoria</taxon>
        <taxon>Bdelloidea</taxon>
        <taxon>Philodinida</taxon>
        <taxon>Philodinidae</taxon>
        <taxon>Rotaria</taxon>
    </lineage>
</organism>
<evidence type="ECO:0000313" key="2">
    <source>
        <dbReference type="EMBL" id="CAF1243013.1"/>
    </source>
</evidence>
<feature type="region of interest" description="Disordered" evidence="1">
    <location>
        <begin position="519"/>
        <end position="541"/>
    </location>
</feature>
<evidence type="ECO:0000313" key="3">
    <source>
        <dbReference type="EMBL" id="CAF2246195.1"/>
    </source>
</evidence>
<accession>A0A814ZF75</accession>
<reference evidence="2" key="1">
    <citation type="submission" date="2021-02" db="EMBL/GenBank/DDBJ databases">
        <authorList>
            <person name="Nowell W R."/>
        </authorList>
    </citation>
    <scope>NUCLEOTIDE SEQUENCE</scope>
</reference>
<feature type="region of interest" description="Disordered" evidence="1">
    <location>
        <begin position="570"/>
        <end position="697"/>
    </location>
</feature>
<evidence type="ECO:0000256" key="1">
    <source>
        <dbReference type="SAM" id="MobiDB-lite"/>
    </source>
</evidence>
<comment type="caution">
    <text evidence="2">The sequence shown here is derived from an EMBL/GenBank/DDBJ whole genome shotgun (WGS) entry which is preliminary data.</text>
</comment>
<dbReference type="EMBL" id="CAJNOW010000122">
    <property type="protein sequence ID" value="CAF1243013.1"/>
    <property type="molecule type" value="Genomic_DNA"/>
</dbReference>
<evidence type="ECO:0000313" key="4">
    <source>
        <dbReference type="Proteomes" id="UP000663834"/>
    </source>
</evidence>
<dbReference type="OrthoDB" id="10047750at2759"/>
<feature type="compositionally biased region" description="Low complexity" evidence="1">
    <location>
        <begin position="632"/>
        <end position="655"/>
    </location>
</feature>
<feature type="compositionally biased region" description="Polar residues" evidence="1">
    <location>
        <begin position="575"/>
        <end position="631"/>
    </location>
</feature>
<sequence length="697" mass="76344">MSKQYSAWASNQSLPSVSTDTLTIKLIAIKTDEQHALKNIKEFPAVTKMNVNNHTQTSPATIDILPSLSDEQNLVEQPSKDSTSALKRNLKYKHQQSKIRHLHRERKTRVGQTPKIIYPSKIKIMNSKYLDRNQKKAIVRSRVSNNRDQQTPLPIYLDEDVQSVSLNKNQQKKTNHGNIPLQKIENKLVSQRGALNNETQVSSYSSMVCAHSAPSTINTCCDPATEQAYYVDDCCSPSTINCESNNCTVQQCGSVACCPQEEQQQQIIVCNNSMPSQIYCCSSSNNNCIQQQYICVDNTSNLSCCNPTTIDSCNQIYLCGPQMQGTANILLQQQPQQIQIIQSPQTATAQYLQISSASPQVIQAVERPIGQNIGGGPQILYQRPYDALVAPVQQQQFVIANNSNLALSQPSYAPRRVGSPIETRTQPNMFRHALVRTFANKTGLPLPIQYVGGVPLTQPPMNNPMGGVPWSSPTRKTFDDWLRIQQISRVCSPLITGASQGSTSLPIIPLTPGGLLIPFEPNESSQSMIRGGRPQTNRYSGTLTNFDSIRQQIQHRAGLLANLQQQINSNQISSTPVRSRNTTDPSLPALTSNLPQSLPSSTINSPRLPSTFSSNTVLPQRTVNRSQTPFTNSNIFGSSSGSSNSNKSSSSSSSSLARKTPNRTPSTAGLFAQPSFASSRGESIASGPSAVYQSFQP</sequence>